<evidence type="ECO:0000313" key="3">
    <source>
        <dbReference type="EMBL" id="MBB5223696.1"/>
    </source>
</evidence>
<proteinExistence type="predicted"/>
<evidence type="ECO:0000256" key="1">
    <source>
        <dbReference type="SAM" id="MobiDB-lite"/>
    </source>
</evidence>
<sequence>MQTALDLAHAAHAENPENVGLRLRFHERILDSELIVPLTAPPDGDRVEPQVFALSDGPVVLAFDRDDRMAEFLGTPADFAAMTGRRLVALLTGHGTGLALNLGAPSAALLPAEAVDWLARIAAEAVPETSARAQDIGPAGIVPRTLLDALAMKLGAMADRLGSAHLASARLGDGPPGLLLGLVGVPEPARPAMAAAVAEAVRFSGLDQTVLDVTFPAEGSALAAAVAREGLRLEMPAPPAPAASAPAEPKPPRLR</sequence>
<feature type="region of interest" description="Disordered" evidence="1">
    <location>
        <begin position="236"/>
        <end position="255"/>
    </location>
</feature>
<dbReference type="Pfam" id="PF07179">
    <property type="entry name" value="SseB"/>
    <property type="match status" value="1"/>
</dbReference>
<dbReference type="EMBL" id="JACHFM010000004">
    <property type="protein sequence ID" value="MBB5223696.1"/>
    <property type="molecule type" value="Genomic_DNA"/>
</dbReference>
<accession>A0A840SV48</accession>
<evidence type="ECO:0000259" key="2">
    <source>
        <dbReference type="Pfam" id="PF07179"/>
    </source>
</evidence>
<protein>
    <recommendedName>
        <fullName evidence="2">SseB protein N-terminal domain-containing protein</fullName>
    </recommendedName>
</protein>
<organism evidence="3 4">
    <name type="scientific">Amaricoccus macauensis</name>
    <dbReference type="NCBI Taxonomy" id="57001"/>
    <lineage>
        <taxon>Bacteria</taxon>
        <taxon>Pseudomonadati</taxon>
        <taxon>Pseudomonadota</taxon>
        <taxon>Alphaproteobacteria</taxon>
        <taxon>Rhodobacterales</taxon>
        <taxon>Paracoccaceae</taxon>
        <taxon>Amaricoccus</taxon>
    </lineage>
</organism>
<dbReference type="AlphaFoldDB" id="A0A840SV48"/>
<dbReference type="RefSeq" id="WP_184153113.1">
    <property type="nucleotide sequence ID" value="NZ_JACHFM010000004.1"/>
</dbReference>
<reference evidence="3 4" key="1">
    <citation type="submission" date="2020-08" db="EMBL/GenBank/DDBJ databases">
        <title>Genomic Encyclopedia of Type Strains, Phase IV (KMG-IV): sequencing the most valuable type-strain genomes for metagenomic binning, comparative biology and taxonomic classification.</title>
        <authorList>
            <person name="Goeker M."/>
        </authorList>
    </citation>
    <scope>NUCLEOTIDE SEQUENCE [LARGE SCALE GENOMIC DNA]</scope>
    <source>
        <strain evidence="3 4">DSM 101730</strain>
    </source>
</reference>
<dbReference type="InterPro" id="IPR009839">
    <property type="entry name" value="SseB_N"/>
</dbReference>
<gene>
    <name evidence="3" type="ORF">HNP73_003650</name>
</gene>
<evidence type="ECO:0000313" key="4">
    <source>
        <dbReference type="Proteomes" id="UP000549457"/>
    </source>
</evidence>
<comment type="caution">
    <text evidence="3">The sequence shown here is derived from an EMBL/GenBank/DDBJ whole genome shotgun (WGS) entry which is preliminary data.</text>
</comment>
<feature type="domain" description="SseB protein N-terminal" evidence="2">
    <location>
        <begin position="22"/>
        <end position="117"/>
    </location>
</feature>
<keyword evidence="4" id="KW-1185">Reference proteome</keyword>
<dbReference type="Proteomes" id="UP000549457">
    <property type="component" value="Unassembled WGS sequence"/>
</dbReference>
<name>A0A840SV48_9RHOB</name>